<gene>
    <name evidence="2" type="primary">LOC114433006</name>
</gene>
<accession>A0A6P7I2F2</accession>
<dbReference type="Proteomes" id="UP000515145">
    <property type="component" value="Chromosome 3"/>
</dbReference>
<evidence type="ECO:0000313" key="2">
    <source>
        <dbReference type="RefSeq" id="XP_028257017.1"/>
    </source>
</evidence>
<name>A0A6P7I2F2_9TELE</name>
<dbReference type="RefSeq" id="XP_028257017.1">
    <property type="nucleotide sequence ID" value="XM_028401216.1"/>
</dbReference>
<proteinExistence type="predicted"/>
<protein>
    <submittedName>
        <fullName evidence="2">Uncharacterized protein LOC114433006 isoform X1</fullName>
    </submittedName>
</protein>
<dbReference type="AlphaFoldDB" id="A0A6P7I2F2"/>
<dbReference type="InParanoid" id="A0A6P7I2F2"/>
<keyword evidence="1" id="KW-1185">Reference proteome</keyword>
<organism evidence="1 2">
    <name type="scientific">Parambassis ranga</name>
    <name type="common">Indian glassy fish</name>
    <dbReference type="NCBI Taxonomy" id="210632"/>
    <lineage>
        <taxon>Eukaryota</taxon>
        <taxon>Metazoa</taxon>
        <taxon>Chordata</taxon>
        <taxon>Craniata</taxon>
        <taxon>Vertebrata</taxon>
        <taxon>Euteleostomi</taxon>
        <taxon>Actinopterygii</taxon>
        <taxon>Neopterygii</taxon>
        <taxon>Teleostei</taxon>
        <taxon>Neoteleostei</taxon>
        <taxon>Acanthomorphata</taxon>
        <taxon>Ovalentaria</taxon>
        <taxon>Ambassidae</taxon>
        <taxon>Parambassis</taxon>
    </lineage>
</organism>
<evidence type="ECO:0000313" key="1">
    <source>
        <dbReference type="Proteomes" id="UP000515145"/>
    </source>
</evidence>
<dbReference type="GeneID" id="114433006"/>
<reference evidence="2" key="1">
    <citation type="submission" date="2025-08" db="UniProtKB">
        <authorList>
            <consortium name="RefSeq"/>
        </authorList>
    </citation>
    <scope>IDENTIFICATION</scope>
</reference>
<sequence>MAASELLPVRDLHKQNGYPCYSFGYKDKGEKKQRYCEKRRRVEMDDTEEGSQLMDVGVRTDSMRLRSPGNNMSAATQCFITVTPTLQRGCGGSVPPACSDPGLASVHQLFQQTSQRLPGRVMTSQNIYLSHLCPFYNNEHTRTAGAAKSPPNTAEKGLIQLNLQPLCRSTPMTGPAVVIWTRKPSGLGISPKQDYVVKVCYFQSRNKGQPGRAGRGSRENERTLFKMAARQKTNKQERSRTPNPSAACAGSVSRLAALSAKAYNNPHLHSRGSAPWWLK</sequence>